<sequence length="437" mass="48618">MATIDLYRGEIFYFTAPPGSGSGACRHFEDGALVVADGRVVEAGPFEATRARYSNTPVTDYSGKLIMPGLIDAHIHFAQSEIIGMYGRQLLDWLNEYTFPAEEAFGSMEYAREIARFFVRELLRNGTTTCVAYATVHAASVSALFSIASEYDMRILAGKVLMDRGAPDYLMDTVATGEAESRALIEEWDGQGRNHYAITPRFALTSTPEQLAMAGRLHAEYPDTYIQTHLSENVGEVEAVRSLFPGYADYLEVYERAGLLTDRTIFGHCVHLEEREYKRLAEAGAVVAHCPTSNLFLGSGLFRMEEANRRGIRVTLATDVGAGTSFSMWRVMGEAYKVRQLTGSSMTAFEALYKCTLGAAKALSLDDRIGSFLPGREADFIVVDCEATPVQRLRGEYLRSKGRWTIENKLFGLQTLGDERNIYSTYLMGREQRLTDD</sequence>
<comment type="similarity">
    <text evidence="2 8">Belongs to the metallo-dependent hydrolases superfamily. ATZ/TRZ family.</text>
</comment>
<dbReference type="InterPro" id="IPR014311">
    <property type="entry name" value="Guanine_deaminase"/>
</dbReference>
<dbReference type="InterPro" id="IPR011059">
    <property type="entry name" value="Metal-dep_hydrolase_composite"/>
</dbReference>
<proteinExistence type="inferred from homology"/>
<comment type="cofactor">
    <cofactor evidence="8">
        <name>Zn(2+)</name>
        <dbReference type="ChEBI" id="CHEBI:29105"/>
    </cofactor>
    <text evidence="8">Binds 1 zinc ion per subunit.</text>
</comment>
<dbReference type="FunFam" id="3.20.20.140:FF:000022">
    <property type="entry name" value="Guanine deaminase"/>
    <property type="match status" value="1"/>
</dbReference>
<evidence type="ECO:0000256" key="3">
    <source>
        <dbReference type="ARBA" id="ARBA00012781"/>
    </source>
</evidence>
<comment type="catalytic activity">
    <reaction evidence="8">
        <text>guanine + H2O + H(+) = xanthine + NH4(+)</text>
        <dbReference type="Rhea" id="RHEA:14665"/>
        <dbReference type="ChEBI" id="CHEBI:15377"/>
        <dbReference type="ChEBI" id="CHEBI:15378"/>
        <dbReference type="ChEBI" id="CHEBI:16235"/>
        <dbReference type="ChEBI" id="CHEBI:17712"/>
        <dbReference type="ChEBI" id="CHEBI:28938"/>
        <dbReference type="EC" id="3.5.4.3"/>
    </reaction>
</comment>
<dbReference type="SUPFAM" id="SSF51338">
    <property type="entry name" value="Composite domain of metallo-dependent hydrolases"/>
    <property type="match status" value="1"/>
</dbReference>
<dbReference type="NCBIfam" id="TIGR02967">
    <property type="entry name" value="guan_deamin"/>
    <property type="match status" value="1"/>
</dbReference>
<dbReference type="Pfam" id="PF01979">
    <property type="entry name" value="Amidohydro_1"/>
    <property type="match status" value="1"/>
</dbReference>
<evidence type="ECO:0000256" key="7">
    <source>
        <dbReference type="NCBIfam" id="TIGR02967"/>
    </source>
</evidence>
<dbReference type="InterPro" id="IPR006680">
    <property type="entry name" value="Amidohydro-rel"/>
</dbReference>
<accession>A0A9D1XPD9</accession>
<dbReference type="InterPro" id="IPR032466">
    <property type="entry name" value="Metal_Hydrolase"/>
</dbReference>
<evidence type="ECO:0000256" key="2">
    <source>
        <dbReference type="ARBA" id="ARBA00006745"/>
    </source>
</evidence>
<keyword evidence="5 8" id="KW-0378">Hydrolase</keyword>
<reference evidence="10" key="1">
    <citation type="journal article" date="2021" name="PeerJ">
        <title>Extensive microbial diversity within the chicken gut microbiome revealed by metagenomics and culture.</title>
        <authorList>
            <person name="Gilroy R."/>
            <person name="Ravi A."/>
            <person name="Getino M."/>
            <person name="Pursley I."/>
            <person name="Horton D.L."/>
            <person name="Alikhan N.F."/>
            <person name="Baker D."/>
            <person name="Gharbi K."/>
            <person name="Hall N."/>
            <person name="Watson M."/>
            <person name="Adriaenssens E.M."/>
            <person name="Foster-Nyarko E."/>
            <person name="Jarju S."/>
            <person name="Secka A."/>
            <person name="Antonio M."/>
            <person name="Oren A."/>
            <person name="Chaudhuri R.R."/>
            <person name="La Ragione R."/>
            <person name="Hildebrand F."/>
            <person name="Pallen M.J."/>
        </authorList>
    </citation>
    <scope>NUCLEOTIDE SEQUENCE</scope>
    <source>
        <strain evidence="10">ChiHecec2B26-12326</strain>
    </source>
</reference>
<dbReference type="GO" id="GO:0008270">
    <property type="term" value="F:zinc ion binding"/>
    <property type="evidence" value="ECO:0007669"/>
    <property type="project" value="UniProtKB-UniRule"/>
</dbReference>
<evidence type="ECO:0000313" key="10">
    <source>
        <dbReference type="EMBL" id="HIX85019.1"/>
    </source>
</evidence>
<keyword evidence="4 8" id="KW-0479">Metal-binding</keyword>
<evidence type="ECO:0000256" key="6">
    <source>
        <dbReference type="ARBA" id="ARBA00022833"/>
    </source>
</evidence>
<protein>
    <recommendedName>
        <fullName evidence="3 7">Guanine deaminase</fullName>
        <shortName evidence="8">Guanase</shortName>
        <ecNumber evidence="3 7">3.5.4.3</ecNumber>
    </recommendedName>
    <alternativeName>
        <fullName evidence="8">Guanine aminohydrolase</fullName>
    </alternativeName>
</protein>
<organism evidence="10 11">
    <name type="scientific">Candidatus Parabacteroides intestinigallinarum</name>
    <dbReference type="NCBI Taxonomy" id="2838722"/>
    <lineage>
        <taxon>Bacteria</taxon>
        <taxon>Pseudomonadati</taxon>
        <taxon>Bacteroidota</taxon>
        <taxon>Bacteroidia</taxon>
        <taxon>Bacteroidales</taxon>
        <taxon>Tannerellaceae</taxon>
        <taxon>Parabacteroides</taxon>
    </lineage>
</organism>
<comment type="caution">
    <text evidence="10">The sequence shown here is derived from an EMBL/GenBank/DDBJ whole genome shotgun (WGS) entry which is preliminary data.</text>
</comment>
<name>A0A9D1XPD9_9BACT</name>
<comment type="function">
    <text evidence="8">Catalyzes the hydrolytic deamination of guanine, producing xanthine and ammonia.</text>
</comment>
<dbReference type="Gene3D" id="2.30.40.10">
    <property type="entry name" value="Urease, subunit C, domain 1"/>
    <property type="match status" value="1"/>
</dbReference>
<dbReference type="Proteomes" id="UP000823847">
    <property type="component" value="Unassembled WGS sequence"/>
</dbReference>
<dbReference type="PANTHER" id="PTHR11271:SF6">
    <property type="entry name" value="GUANINE DEAMINASE"/>
    <property type="match status" value="1"/>
</dbReference>
<dbReference type="NCBIfam" id="NF006679">
    <property type="entry name" value="PRK09228.1"/>
    <property type="match status" value="1"/>
</dbReference>
<dbReference type="AlphaFoldDB" id="A0A9D1XPD9"/>
<gene>
    <name evidence="10" type="primary">guaD</name>
    <name evidence="10" type="ORF">H9848_00170</name>
</gene>
<feature type="domain" description="Amidohydrolase-related" evidence="9">
    <location>
        <begin position="66"/>
        <end position="430"/>
    </location>
</feature>
<dbReference type="SUPFAM" id="SSF51556">
    <property type="entry name" value="Metallo-dependent hydrolases"/>
    <property type="match status" value="1"/>
</dbReference>
<reference evidence="10" key="2">
    <citation type="submission" date="2021-04" db="EMBL/GenBank/DDBJ databases">
        <authorList>
            <person name="Gilroy R."/>
        </authorList>
    </citation>
    <scope>NUCLEOTIDE SEQUENCE</scope>
    <source>
        <strain evidence="10">ChiHecec2B26-12326</strain>
    </source>
</reference>
<evidence type="ECO:0000256" key="1">
    <source>
        <dbReference type="ARBA" id="ARBA00004984"/>
    </source>
</evidence>
<dbReference type="EMBL" id="DXEN01000002">
    <property type="protein sequence ID" value="HIX85019.1"/>
    <property type="molecule type" value="Genomic_DNA"/>
</dbReference>
<dbReference type="EC" id="3.5.4.3" evidence="3 7"/>
<evidence type="ECO:0000256" key="4">
    <source>
        <dbReference type="ARBA" id="ARBA00022723"/>
    </source>
</evidence>
<dbReference type="InterPro" id="IPR051607">
    <property type="entry name" value="Metallo-dep_hydrolases"/>
</dbReference>
<keyword evidence="6 8" id="KW-0862">Zinc</keyword>
<evidence type="ECO:0000313" key="11">
    <source>
        <dbReference type="Proteomes" id="UP000823847"/>
    </source>
</evidence>
<comment type="pathway">
    <text evidence="1 8">Purine metabolism; guanine degradation; xanthine from guanine: step 1/1.</text>
</comment>
<evidence type="ECO:0000256" key="5">
    <source>
        <dbReference type="ARBA" id="ARBA00022801"/>
    </source>
</evidence>
<dbReference type="GO" id="GO:0006147">
    <property type="term" value="P:guanine catabolic process"/>
    <property type="evidence" value="ECO:0007669"/>
    <property type="project" value="UniProtKB-UniRule"/>
</dbReference>
<evidence type="ECO:0000256" key="8">
    <source>
        <dbReference type="RuleBase" id="RU366009"/>
    </source>
</evidence>
<evidence type="ECO:0000259" key="9">
    <source>
        <dbReference type="Pfam" id="PF01979"/>
    </source>
</evidence>
<dbReference type="GO" id="GO:0005829">
    <property type="term" value="C:cytosol"/>
    <property type="evidence" value="ECO:0007669"/>
    <property type="project" value="TreeGrafter"/>
</dbReference>
<dbReference type="Gene3D" id="3.20.20.140">
    <property type="entry name" value="Metal-dependent hydrolases"/>
    <property type="match status" value="1"/>
</dbReference>
<dbReference type="GO" id="GO:0008892">
    <property type="term" value="F:guanine deaminase activity"/>
    <property type="evidence" value="ECO:0007669"/>
    <property type="project" value="UniProtKB-UniRule"/>
</dbReference>
<dbReference type="PANTHER" id="PTHR11271">
    <property type="entry name" value="GUANINE DEAMINASE"/>
    <property type="match status" value="1"/>
</dbReference>